<dbReference type="EMBL" id="NIDN02000050">
    <property type="protein sequence ID" value="RLL98545.1"/>
    <property type="molecule type" value="Genomic_DNA"/>
</dbReference>
<dbReference type="AlphaFoldDB" id="A0A229YGW0"/>
<proteinExistence type="predicted"/>
<sequence>MGWNGDDSLKIFNGDGVEVDDPFDDSTMATPIVESTEGNRPGTSTASLPSQIPKTPVTAHSTRKLVETIRAKQPDLSPTIERFFRGALFQSDLLSLYKKRWEEVLAEQRKPTNGKRSKKQVKMAKFLYAKDVKDHLEGSEAQEVEEIWIRNWIRHGRDLQGLLDAIEAGEGIRVSPSPTPNIPSNSEPLELTWIDETPLYAEE</sequence>
<feature type="compositionally biased region" description="Polar residues" evidence="1">
    <location>
        <begin position="36"/>
        <end position="53"/>
    </location>
</feature>
<organism evidence="2 3">
    <name type="scientific">Aspergillus turcosus</name>
    <dbReference type="NCBI Taxonomy" id="1245748"/>
    <lineage>
        <taxon>Eukaryota</taxon>
        <taxon>Fungi</taxon>
        <taxon>Dikarya</taxon>
        <taxon>Ascomycota</taxon>
        <taxon>Pezizomycotina</taxon>
        <taxon>Eurotiomycetes</taxon>
        <taxon>Eurotiomycetidae</taxon>
        <taxon>Eurotiales</taxon>
        <taxon>Aspergillaceae</taxon>
        <taxon>Aspergillus</taxon>
        <taxon>Aspergillus subgen. Fumigati</taxon>
    </lineage>
</organism>
<gene>
    <name evidence="2" type="ORF">CFD26_102875</name>
</gene>
<comment type="caution">
    <text evidence="2">The sequence shown here is derived from an EMBL/GenBank/DDBJ whole genome shotgun (WGS) entry which is preliminary data.</text>
</comment>
<evidence type="ECO:0000313" key="2">
    <source>
        <dbReference type="EMBL" id="RLL98545.1"/>
    </source>
</evidence>
<dbReference type="Proteomes" id="UP000215289">
    <property type="component" value="Unassembled WGS sequence"/>
</dbReference>
<feature type="region of interest" description="Disordered" evidence="1">
    <location>
        <begin position="14"/>
        <end position="60"/>
    </location>
</feature>
<evidence type="ECO:0000313" key="3">
    <source>
        <dbReference type="Proteomes" id="UP000215289"/>
    </source>
</evidence>
<accession>A0A229YGW0</accession>
<evidence type="ECO:0000256" key="1">
    <source>
        <dbReference type="SAM" id="MobiDB-lite"/>
    </source>
</evidence>
<name>A0A229YGW0_9EURO</name>
<keyword evidence="3" id="KW-1185">Reference proteome</keyword>
<reference evidence="2 3" key="1">
    <citation type="submission" date="2018-08" db="EMBL/GenBank/DDBJ databases">
        <title>Draft genome sequences of two Aspergillus turcosus clinical strains isolated from bronchoalveolar lavage fluid: one azole-susceptible and the other azole-resistant.</title>
        <authorList>
            <person name="Parent-Michaud M."/>
            <person name="Dufresne P.J."/>
            <person name="Fournier E."/>
            <person name="Martineau C."/>
            <person name="Moreira S."/>
            <person name="Perkins V."/>
            <person name="De Repentigny L."/>
            <person name="Dufresne S.F."/>
        </authorList>
    </citation>
    <scope>NUCLEOTIDE SEQUENCE [LARGE SCALE GENOMIC DNA]</scope>
    <source>
        <strain evidence="2">HMR AF 1038</strain>
    </source>
</reference>
<protein>
    <submittedName>
        <fullName evidence="2">Uncharacterized protein</fullName>
    </submittedName>
</protein>